<evidence type="ECO:0000256" key="11">
    <source>
        <dbReference type="ARBA" id="ARBA00022737"/>
    </source>
</evidence>
<evidence type="ECO:0000256" key="20">
    <source>
        <dbReference type="ARBA" id="ARBA00031469"/>
    </source>
</evidence>
<keyword evidence="7" id="KW-0963">Cytoplasm</keyword>
<dbReference type="Proteomes" id="UP000594262">
    <property type="component" value="Unplaced"/>
</dbReference>
<dbReference type="InterPro" id="IPR032675">
    <property type="entry name" value="LRR_dom_sf"/>
</dbReference>
<dbReference type="RefSeq" id="XP_066920864.1">
    <property type="nucleotide sequence ID" value="XM_067064763.1"/>
</dbReference>
<dbReference type="Gene3D" id="3.60.10.10">
    <property type="entry name" value="Endonuclease/exonuclease/phosphatase"/>
    <property type="match status" value="1"/>
</dbReference>
<evidence type="ECO:0000256" key="18">
    <source>
        <dbReference type="ARBA" id="ARBA00023242"/>
    </source>
</evidence>
<comment type="catalytic activity">
    <reaction evidence="1">
        <text>Exonucleolytic cleavage of poly(A) to 5'-AMP.</text>
        <dbReference type="EC" id="3.1.13.4"/>
    </reaction>
</comment>
<keyword evidence="16" id="KW-0805">Transcription regulation</keyword>
<keyword evidence="25" id="KW-1185">Reference proteome</keyword>
<dbReference type="PANTHER" id="PTHR12121">
    <property type="entry name" value="CARBON CATABOLITE REPRESSOR PROTEIN 4"/>
    <property type="match status" value="1"/>
</dbReference>
<evidence type="ECO:0000256" key="15">
    <source>
        <dbReference type="ARBA" id="ARBA00022884"/>
    </source>
</evidence>
<keyword evidence="11" id="KW-0677">Repeat</keyword>
<keyword evidence="12" id="KW-0378">Hydrolase</keyword>
<dbReference type="SMART" id="SM00369">
    <property type="entry name" value="LRR_TYP"/>
    <property type="match status" value="3"/>
</dbReference>
<organism evidence="24 25">
    <name type="scientific">Clytia hemisphaerica</name>
    <dbReference type="NCBI Taxonomy" id="252671"/>
    <lineage>
        <taxon>Eukaryota</taxon>
        <taxon>Metazoa</taxon>
        <taxon>Cnidaria</taxon>
        <taxon>Hydrozoa</taxon>
        <taxon>Hydroidolina</taxon>
        <taxon>Leptothecata</taxon>
        <taxon>Obeliida</taxon>
        <taxon>Clytiidae</taxon>
        <taxon>Clytia</taxon>
    </lineage>
</organism>
<dbReference type="InterPro" id="IPR001611">
    <property type="entry name" value="Leu-rich_rpt"/>
</dbReference>
<keyword evidence="15" id="KW-0694">RNA-binding</keyword>
<keyword evidence="17" id="KW-0804">Transcription</keyword>
<dbReference type="GeneID" id="136808228"/>
<evidence type="ECO:0000256" key="9">
    <source>
        <dbReference type="ARBA" id="ARBA00022722"/>
    </source>
</evidence>
<keyword evidence="9" id="KW-0540">Nuclease</keyword>
<evidence type="ECO:0000256" key="5">
    <source>
        <dbReference type="ARBA" id="ARBA00010774"/>
    </source>
</evidence>
<evidence type="ECO:0000256" key="17">
    <source>
        <dbReference type="ARBA" id="ARBA00023163"/>
    </source>
</evidence>
<dbReference type="PROSITE" id="PS51450">
    <property type="entry name" value="LRR"/>
    <property type="match status" value="2"/>
</dbReference>
<keyword evidence="10" id="KW-0479">Metal-binding</keyword>
<evidence type="ECO:0000256" key="19">
    <source>
        <dbReference type="ARBA" id="ARBA00030493"/>
    </source>
</evidence>
<evidence type="ECO:0000256" key="1">
    <source>
        <dbReference type="ARBA" id="ARBA00001663"/>
    </source>
</evidence>
<dbReference type="GO" id="GO:0004535">
    <property type="term" value="F:poly(A)-specific ribonuclease activity"/>
    <property type="evidence" value="ECO:0007669"/>
    <property type="project" value="UniProtKB-EC"/>
</dbReference>
<feature type="region of interest" description="Disordered" evidence="22">
    <location>
        <begin position="36"/>
        <end position="61"/>
    </location>
</feature>
<evidence type="ECO:0000256" key="12">
    <source>
        <dbReference type="ARBA" id="ARBA00022801"/>
    </source>
</evidence>
<evidence type="ECO:0000256" key="21">
    <source>
        <dbReference type="ARBA" id="ARBA00033317"/>
    </source>
</evidence>
<evidence type="ECO:0000256" key="2">
    <source>
        <dbReference type="ARBA" id="ARBA00001946"/>
    </source>
</evidence>
<comment type="similarity">
    <text evidence="5">Belongs to the CCR4/nocturin family.</text>
</comment>
<reference evidence="24" key="1">
    <citation type="submission" date="2021-01" db="UniProtKB">
        <authorList>
            <consortium name="EnsemblMetazoa"/>
        </authorList>
    </citation>
    <scope>IDENTIFICATION</scope>
</reference>
<accession>A0A7M5V5A3</accession>
<dbReference type="Gene3D" id="3.80.10.10">
    <property type="entry name" value="Ribonuclease Inhibitor"/>
    <property type="match status" value="1"/>
</dbReference>
<dbReference type="OrthoDB" id="428734at2759"/>
<dbReference type="GO" id="GO:0005737">
    <property type="term" value="C:cytoplasm"/>
    <property type="evidence" value="ECO:0007669"/>
    <property type="project" value="UniProtKB-SubCell"/>
</dbReference>
<evidence type="ECO:0000256" key="13">
    <source>
        <dbReference type="ARBA" id="ARBA00022839"/>
    </source>
</evidence>
<keyword evidence="18" id="KW-0539">Nucleus</keyword>
<evidence type="ECO:0000256" key="3">
    <source>
        <dbReference type="ARBA" id="ARBA00004123"/>
    </source>
</evidence>
<evidence type="ECO:0000256" key="14">
    <source>
        <dbReference type="ARBA" id="ARBA00022842"/>
    </source>
</evidence>
<dbReference type="Pfam" id="PF03372">
    <property type="entry name" value="Exo_endo_phos"/>
    <property type="match status" value="1"/>
</dbReference>
<dbReference type="AlphaFoldDB" id="A0A7M5V5A3"/>
<evidence type="ECO:0000259" key="23">
    <source>
        <dbReference type="Pfam" id="PF03372"/>
    </source>
</evidence>
<dbReference type="SUPFAM" id="SSF52058">
    <property type="entry name" value="L domain-like"/>
    <property type="match status" value="1"/>
</dbReference>
<feature type="compositionally biased region" description="Basic and acidic residues" evidence="22">
    <location>
        <begin position="47"/>
        <end position="56"/>
    </location>
</feature>
<dbReference type="SUPFAM" id="SSF56219">
    <property type="entry name" value="DNase I-like"/>
    <property type="match status" value="1"/>
</dbReference>
<evidence type="ECO:0000256" key="6">
    <source>
        <dbReference type="ARBA" id="ARBA00012161"/>
    </source>
</evidence>
<keyword evidence="14" id="KW-0460">Magnesium</keyword>
<dbReference type="InterPro" id="IPR005135">
    <property type="entry name" value="Endo/exonuclease/phosphatase"/>
</dbReference>
<proteinExistence type="inferred from homology"/>
<dbReference type="InterPro" id="IPR050410">
    <property type="entry name" value="CCR4/nocturin_mRNA_transcr"/>
</dbReference>
<evidence type="ECO:0000256" key="4">
    <source>
        <dbReference type="ARBA" id="ARBA00004496"/>
    </source>
</evidence>
<dbReference type="InterPro" id="IPR025875">
    <property type="entry name" value="Leu-rich_rpt_4"/>
</dbReference>
<dbReference type="EC" id="3.1.13.4" evidence="6"/>
<evidence type="ECO:0000256" key="8">
    <source>
        <dbReference type="ARBA" id="ARBA00022614"/>
    </source>
</evidence>
<evidence type="ECO:0000313" key="24">
    <source>
        <dbReference type="EnsemblMetazoa" id="CLYHEMP006354.1"/>
    </source>
</evidence>
<dbReference type="FunFam" id="3.60.10.10:FF:000002">
    <property type="entry name" value="CCR4-NOT transcription complex subunit 6 like"/>
    <property type="match status" value="1"/>
</dbReference>
<evidence type="ECO:0000256" key="10">
    <source>
        <dbReference type="ARBA" id="ARBA00022723"/>
    </source>
</evidence>
<dbReference type="PANTHER" id="PTHR12121:SF100">
    <property type="entry name" value="POLY(A)-SPECIFIC RIBONUCLEASE"/>
    <property type="match status" value="1"/>
</dbReference>
<sequence>MVADGTACSRCDGLVSLRPQKIKDLCIILNKMSKDTNEGNNNTTNGHKGEESDEKQVQPTSWTELEIVGSTRNLSPTLWTFTHLTALYLRDNGISRIPPEVSRLKGLTKLDLSKNKIRSLPTEIGDMIELNDLNLSYNALRVLPNEIGRLFKLKSLGLQGNPLPSEIMNLGLDNLLMYLLGNYTVCPRPPNREWLPVTQNTTKNGSFTVMSYNVLCEKYTTRQLYGYCPQWALAWDYRKSAILKEILQFNADVLSLQEIGTEVFWNFFLPELKKNGYEGIFNPKSRAKTMSEEDRRYVDGCAIFWNSAKFTLLKEHLVEFNQLAAANCENADDMLNRVMQRDNICMMALLETTEPVAELNNSKGKLVVTNAHIHWDPEFKDVKVIQSVMLMRELKNFLEESNGGKAGLKTPFVICADMNSLVDSGAIEYVEKGKIPINHPDFKTMKYGGFLSKHTDKEKKNGEMVTHPFKLSRVAKENELPFTNYTYDFEGVLDYIFYTKDELTILGELGPVNLEYLKKNKVIGFPHPHFPSDHICLVVEFDFKLPSR</sequence>
<dbReference type="CDD" id="cd09097">
    <property type="entry name" value="Deadenylase_CCR4"/>
    <property type="match status" value="1"/>
</dbReference>
<comment type="cofactor">
    <cofactor evidence="2">
        <name>Mg(2+)</name>
        <dbReference type="ChEBI" id="CHEBI:18420"/>
    </cofactor>
</comment>
<dbReference type="InterPro" id="IPR036691">
    <property type="entry name" value="Endo/exonu/phosph_ase_sf"/>
</dbReference>
<keyword evidence="13" id="KW-0269">Exonuclease</keyword>
<dbReference type="Pfam" id="PF12799">
    <property type="entry name" value="LRR_4"/>
    <property type="match status" value="1"/>
</dbReference>
<protein>
    <recommendedName>
        <fullName evidence="6">poly(A)-specific ribonuclease</fullName>
        <ecNumber evidence="6">3.1.13.4</ecNumber>
    </recommendedName>
    <alternativeName>
        <fullName evidence="19">Carbon catabolite repressor protein 4</fullName>
    </alternativeName>
    <alternativeName>
        <fullName evidence="20">Cytoplasmic deadenylase</fullName>
    </alternativeName>
    <alternativeName>
        <fullName evidence="21">Glucose-repressible alcohol dehydrogenase transcriptional effector</fullName>
    </alternativeName>
</protein>
<dbReference type="InterPro" id="IPR003591">
    <property type="entry name" value="Leu-rich_rpt_typical-subtyp"/>
</dbReference>
<feature type="domain" description="Endonuclease/exonuclease/phosphatase" evidence="23">
    <location>
        <begin position="210"/>
        <end position="534"/>
    </location>
</feature>
<dbReference type="GO" id="GO:0003723">
    <property type="term" value="F:RNA binding"/>
    <property type="evidence" value="ECO:0007669"/>
    <property type="project" value="UniProtKB-KW"/>
</dbReference>
<dbReference type="GO" id="GO:0005634">
    <property type="term" value="C:nucleus"/>
    <property type="evidence" value="ECO:0007669"/>
    <property type="project" value="UniProtKB-SubCell"/>
</dbReference>
<evidence type="ECO:0000256" key="7">
    <source>
        <dbReference type="ARBA" id="ARBA00022490"/>
    </source>
</evidence>
<dbReference type="EnsemblMetazoa" id="CLYHEMT006354.1">
    <property type="protein sequence ID" value="CLYHEMP006354.1"/>
    <property type="gene ID" value="CLYHEMG006354"/>
</dbReference>
<keyword evidence="8" id="KW-0433">Leucine-rich repeat</keyword>
<evidence type="ECO:0000256" key="16">
    <source>
        <dbReference type="ARBA" id="ARBA00023015"/>
    </source>
</evidence>
<evidence type="ECO:0000256" key="22">
    <source>
        <dbReference type="SAM" id="MobiDB-lite"/>
    </source>
</evidence>
<dbReference type="GO" id="GO:0046872">
    <property type="term" value="F:metal ion binding"/>
    <property type="evidence" value="ECO:0007669"/>
    <property type="project" value="UniProtKB-KW"/>
</dbReference>
<comment type="subcellular location">
    <subcellularLocation>
        <location evidence="4">Cytoplasm</location>
    </subcellularLocation>
    <subcellularLocation>
        <location evidence="3">Nucleus</location>
    </subcellularLocation>
</comment>
<evidence type="ECO:0000313" key="25">
    <source>
        <dbReference type="Proteomes" id="UP000594262"/>
    </source>
</evidence>
<name>A0A7M5V5A3_9CNID</name>